<evidence type="ECO:0008006" key="7">
    <source>
        <dbReference type="Google" id="ProtNLM"/>
    </source>
</evidence>
<dbReference type="InterPro" id="IPR028098">
    <property type="entry name" value="Glyco_trans_4-like_N"/>
</dbReference>
<gene>
    <name evidence="5" type="ORF">A5679_13335</name>
</gene>
<feature type="domain" description="Glycosyl transferase family 1" evidence="3">
    <location>
        <begin position="194"/>
        <end position="354"/>
    </location>
</feature>
<dbReference type="AlphaFoldDB" id="A0A1A2VYB3"/>
<dbReference type="SUPFAM" id="SSF53756">
    <property type="entry name" value="UDP-Glycosyltransferase/glycogen phosphorylase"/>
    <property type="match status" value="1"/>
</dbReference>
<sequence>MRVLHVVTLVTPEGAYGGPTRVAVNQCSALRDQGHDAVIAAGVSGFDEPPTTLGGVPAHLFPAKRVISGFGYASMRAPALTRWIAEHASKFDVAHVHLARDLVTIPAAARLRRTRIPFVAQPHGMIAPRTHPLAPLIDRLWTVTLLRSAATVLHLTEAEHRALSVVGGSGLPLRQLPNGVPTPSVTAGDRASGELPEVLFMARLHERKRPELFAESALSLLKSSVGARFAIVGPAEGAESSVDAVIERARAAGFDENAIRREPAVSPDVAGERMARASVYVLPAVREPFPMTVLEALALGVPVILCDDCGLAEFVRTHECGVVVDGSAQSITQAISGLVSDPARAQAMGRRGRSAVQSAFSMVSVGRELEQIYSQILEQGCP</sequence>
<protein>
    <recommendedName>
        <fullName evidence="7">Glycosyl transferase family 1</fullName>
    </recommendedName>
</protein>
<comment type="caution">
    <text evidence="5">The sequence shown here is derived from an EMBL/GenBank/DDBJ whole genome shotgun (WGS) entry which is preliminary data.</text>
</comment>
<keyword evidence="1" id="KW-0328">Glycosyltransferase</keyword>
<dbReference type="Gene3D" id="3.40.50.2000">
    <property type="entry name" value="Glycogen Phosphorylase B"/>
    <property type="match status" value="2"/>
</dbReference>
<dbReference type="Pfam" id="PF00534">
    <property type="entry name" value="Glycos_transf_1"/>
    <property type="match status" value="1"/>
</dbReference>
<dbReference type="Proteomes" id="UP000092207">
    <property type="component" value="Unassembled WGS sequence"/>
</dbReference>
<evidence type="ECO:0000313" key="6">
    <source>
        <dbReference type="Proteomes" id="UP000092207"/>
    </source>
</evidence>
<accession>A0A1A2VYB3</accession>
<reference evidence="5 6" key="1">
    <citation type="submission" date="2016-06" db="EMBL/GenBank/DDBJ databases">
        <authorList>
            <person name="Kjaerup R.B."/>
            <person name="Dalgaard T.S."/>
            <person name="Juul-Madsen H.R."/>
        </authorList>
    </citation>
    <scope>NUCLEOTIDE SEQUENCE [LARGE SCALE GENOMIC DNA]</scope>
    <source>
        <strain evidence="5 6">E2838</strain>
    </source>
</reference>
<evidence type="ECO:0000259" key="3">
    <source>
        <dbReference type="Pfam" id="PF00534"/>
    </source>
</evidence>
<dbReference type="InterPro" id="IPR001296">
    <property type="entry name" value="Glyco_trans_1"/>
</dbReference>
<evidence type="ECO:0000313" key="5">
    <source>
        <dbReference type="EMBL" id="OBI05563.1"/>
    </source>
</evidence>
<organism evidence="5 6">
    <name type="scientific">Mycobacterium scrofulaceum</name>
    <dbReference type="NCBI Taxonomy" id="1783"/>
    <lineage>
        <taxon>Bacteria</taxon>
        <taxon>Bacillati</taxon>
        <taxon>Actinomycetota</taxon>
        <taxon>Actinomycetes</taxon>
        <taxon>Mycobacteriales</taxon>
        <taxon>Mycobacteriaceae</taxon>
        <taxon>Mycobacterium</taxon>
    </lineage>
</organism>
<keyword evidence="2" id="KW-0808">Transferase</keyword>
<dbReference type="PANTHER" id="PTHR12526">
    <property type="entry name" value="GLYCOSYLTRANSFERASE"/>
    <property type="match status" value="1"/>
</dbReference>
<evidence type="ECO:0000256" key="2">
    <source>
        <dbReference type="ARBA" id="ARBA00022679"/>
    </source>
</evidence>
<dbReference type="EMBL" id="LZJY01000148">
    <property type="protein sequence ID" value="OBI05563.1"/>
    <property type="molecule type" value="Genomic_DNA"/>
</dbReference>
<dbReference type="GO" id="GO:0016757">
    <property type="term" value="F:glycosyltransferase activity"/>
    <property type="evidence" value="ECO:0007669"/>
    <property type="project" value="UniProtKB-KW"/>
</dbReference>
<name>A0A1A2VYB3_MYCSC</name>
<dbReference type="Pfam" id="PF13579">
    <property type="entry name" value="Glyco_trans_4_4"/>
    <property type="match status" value="1"/>
</dbReference>
<dbReference type="RefSeq" id="WP_067303721.1">
    <property type="nucleotide sequence ID" value="NZ_LZJY01000148.1"/>
</dbReference>
<evidence type="ECO:0000259" key="4">
    <source>
        <dbReference type="Pfam" id="PF13579"/>
    </source>
</evidence>
<evidence type="ECO:0000256" key="1">
    <source>
        <dbReference type="ARBA" id="ARBA00022676"/>
    </source>
</evidence>
<feature type="domain" description="Glycosyltransferase subfamily 4-like N-terminal" evidence="4">
    <location>
        <begin position="17"/>
        <end position="179"/>
    </location>
</feature>
<proteinExistence type="predicted"/>